<reference evidence="1 2" key="1">
    <citation type="journal article" date="2013" name="Genome Biol.">
        <title>Comparative genomics of the core and accessory genomes of 48 Sinorhizobium strains comprising five genospecies.</title>
        <authorList>
            <person name="Sugawara M."/>
            <person name="Epstein B."/>
            <person name="Badgley B.D."/>
            <person name="Unno T."/>
            <person name="Xu L."/>
            <person name="Reese J."/>
            <person name="Gyaneshwar P."/>
            <person name="Denny R."/>
            <person name="Mudge J."/>
            <person name="Bharti A.K."/>
            <person name="Farmer A.D."/>
            <person name="May G.D."/>
            <person name="Woodward J.E."/>
            <person name="Medigue C."/>
            <person name="Vallenet D."/>
            <person name="Lajus A."/>
            <person name="Rouy Z."/>
            <person name="Martinez-Vaz B."/>
            <person name="Tiffin P."/>
            <person name="Young N.D."/>
            <person name="Sadowsky M.J."/>
        </authorList>
    </citation>
    <scope>NUCLEOTIDE SEQUENCE [LARGE SCALE GENOMIC DNA]</scope>
    <source>
        <strain evidence="1 2">USDA4894</strain>
    </source>
</reference>
<comment type="caution">
    <text evidence="1">The sequence shown here is derived from an EMBL/GenBank/DDBJ whole genome shotgun (WGS) entry which is preliminary data.</text>
</comment>
<protein>
    <submittedName>
        <fullName evidence="1">Uncharacterized protein</fullName>
    </submittedName>
</protein>
<name>A0A6N7LCJ1_SINTE</name>
<accession>A0A6N7LCJ1</accession>
<dbReference type="AlphaFoldDB" id="A0A6N7LCJ1"/>
<sequence length="171" mass="17963">MIAGTFSAVLCSWAYRLELDQSALPYDFAFEKPKKGTEVAMAAGDRGEIADAIQFQLRPLFSPSRRPVQIGDPEPAPVPEEVDAAPTAPVAVSARLKLLGTERARGSGTALILDEDSGMSNWVAAGGAIGGWRVLEVRADTVLLASDGSAALPETEPNLTLTLYPEQAGGP</sequence>
<keyword evidence="2" id="KW-1185">Reference proteome</keyword>
<dbReference type="RefSeq" id="WP_153437796.1">
    <property type="nucleotide sequence ID" value="NZ_JACIGA010000008.1"/>
</dbReference>
<evidence type="ECO:0000313" key="2">
    <source>
        <dbReference type="Proteomes" id="UP000439983"/>
    </source>
</evidence>
<gene>
    <name evidence="1" type="ORF">GHK62_07680</name>
</gene>
<organism evidence="1 2">
    <name type="scientific">Sinorhizobium terangae</name>
    <dbReference type="NCBI Taxonomy" id="110322"/>
    <lineage>
        <taxon>Bacteria</taxon>
        <taxon>Pseudomonadati</taxon>
        <taxon>Pseudomonadota</taxon>
        <taxon>Alphaproteobacteria</taxon>
        <taxon>Hyphomicrobiales</taxon>
        <taxon>Rhizobiaceae</taxon>
        <taxon>Sinorhizobium/Ensifer group</taxon>
        <taxon>Sinorhizobium</taxon>
    </lineage>
</organism>
<proteinExistence type="predicted"/>
<dbReference type="OrthoDB" id="9844650at2"/>
<dbReference type="EMBL" id="WITC01000033">
    <property type="protein sequence ID" value="MQX14645.1"/>
    <property type="molecule type" value="Genomic_DNA"/>
</dbReference>
<evidence type="ECO:0000313" key="1">
    <source>
        <dbReference type="EMBL" id="MQX14645.1"/>
    </source>
</evidence>
<dbReference type="Proteomes" id="UP000439983">
    <property type="component" value="Unassembled WGS sequence"/>
</dbReference>